<dbReference type="InterPro" id="IPR014026">
    <property type="entry name" value="UDP-Glc/GDP-Man_DH_dimer"/>
</dbReference>
<evidence type="ECO:0000313" key="13">
    <source>
        <dbReference type="EMBL" id="VFJ64177.1"/>
    </source>
</evidence>
<feature type="binding site" evidence="11">
    <location>
        <position position="281"/>
    </location>
    <ligand>
        <name>NAD(+)</name>
        <dbReference type="ChEBI" id="CHEBI:57540"/>
    </ligand>
</feature>
<comment type="catalytic activity">
    <reaction evidence="7 8">
        <text>UDP-alpha-D-glucose + 2 NAD(+) + H2O = UDP-alpha-D-glucuronate + 2 NADH + 3 H(+)</text>
        <dbReference type="Rhea" id="RHEA:23596"/>
        <dbReference type="ChEBI" id="CHEBI:15377"/>
        <dbReference type="ChEBI" id="CHEBI:15378"/>
        <dbReference type="ChEBI" id="CHEBI:57540"/>
        <dbReference type="ChEBI" id="CHEBI:57945"/>
        <dbReference type="ChEBI" id="CHEBI:58052"/>
        <dbReference type="ChEBI" id="CHEBI:58885"/>
        <dbReference type="EC" id="1.1.1.22"/>
    </reaction>
</comment>
<dbReference type="PIRSF" id="PIRSF500134">
    <property type="entry name" value="UDPglc_DH_bac"/>
    <property type="match status" value="1"/>
</dbReference>
<dbReference type="EC" id="1.1.1.22" evidence="3 8"/>
<keyword evidence="5 8" id="KW-0560">Oxidoreductase</keyword>
<comment type="pathway">
    <text evidence="1">Nucleotide-sugar biosynthesis; UDP-alpha-D-glucuronate biosynthesis; UDP-alpha-D-glucuronate from UDP-alpha-D-glucose: step 1/1.</text>
</comment>
<feature type="binding site" evidence="10">
    <location>
        <begin position="156"/>
        <end position="159"/>
    </location>
    <ligand>
        <name>substrate</name>
    </ligand>
</feature>
<dbReference type="Pfam" id="PF03721">
    <property type="entry name" value="UDPG_MGDP_dh_N"/>
    <property type="match status" value="1"/>
</dbReference>
<feature type="binding site" evidence="11">
    <location>
        <position position="159"/>
    </location>
    <ligand>
        <name>NAD(+)</name>
        <dbReference type="ChEBI" id="CHEBI:57540"/>
    </ligand>
</feature>
<feature type="binding site" evidence="10">
    <location>
        <position position="275"/>
    </location>
    <ligand>
        <name>substrate</name>
    </ligand>
</feature>
<feature type="binding site" evidence="11">
    <location>
        <position position="345"/>
    </location>
    <ligand>
        <name>NAD(+)</name>
        <dbReference type="ChEBI" id="CHEBI:57540"/>
    </ligand>
</feature>
<dbReference type="AlphaFoldDB" id="A0A450TBJ0"/>
<evidence type="ECO:0000256" key="10">
    <source>
        <dbReference type="PIRSR" id="PIRSR500134-2"/>
    </source>
</evidence>
<dbReference type="Pfam" id="PF00984">
    <property type="entry name" value="UDPG_MGDP_dh"/>
    <property type="match status" value="1"/>
</dbReference>
<dbReference type="GO" id="GO:0000271">
    <property type="term" value="P:polysaccharide biosynthetic process"/>
    <property type="evidence" value="ECO:0007669"/>
    <property type="project" value="InterPro"/>
</dbReference>
<dbReference type="Gene3D" id="1.20.5.100">
    <property type="entry name" value="Cytochrome c1, transmembrane anchor, C-terminal"/>
    <property type="match status" value="1"/>
</dbReference>
<dbReference type="NCBIfam" id="TIGR03026">
    <property type="entry name" value="NDP-sugDHase"/>
    <property type="match status" value="1"/>
</dbReference>
<dbReference type="InterPro" id="IPR028357">
    <property type="entry name" value="UDPglc_DH_bac"/>
</dbReference>
<feature type="binding site" evidence="10">
    <location>
        <position position="338"/>
    </location>
    <ligand>
        <name>substrate</name>
    </ligand>
</feature>
<dbReference type="PIRSF" id="PIRSF000124">
    <property type="entry name" value="UDPglc_GDPman_dh"/>
    <property type="match status" value="1"/>
</dbReference>
<dbReference type="PANTHER" id="PTHR43750:SF3">
    <property type="entry name" value="UDP-GLUCOSE 6-DEHYDROGENASE TUAD"/>
    <property type="match status" value="1"/>
</dbReference>
<dbReference type="InterPro" id="IPR017476">
    <property type="entry name" value="UDP-Glc/GDP-Man"/>
</dbReference>
<accession>A0A450TBJ0</accession>
<evidence type="ECO:0000256" key="4">
    <source>
        <dbReference type="ARBA" id="ARBA00015132"/>
    </source>
</evidence>
<dbReference type="InterPro" id="IPR036220">
    <property type="entry name" value="UDP-Glc/GDP-Man_DH_C_sf"/>
</dbReference>
<organism evidence="13">
    <name type="scientific">Candidatus Kentrum sp. DK</name>
    <dbReference type="NCBI Taxonomy" id="2126562"/>
    <lineage>
        <taxon>Bacteria</taxon>
        <taxon>Pseudomonadati</taxon>
        <taxon>Pseudomonadota</taxon>
        <taxon>Gammaproteobacteria</taxon>
        <taxon>Candidatus Kentrum</taxon>
    </lineage>
</organism>
<evidence type="ECO:0000256" key="5">
    <source>
        <dbReference type="ARBA" id="ARBA00023002"/>
    </source>
</evidence>
<feature type="active site" description="Nucleophile" evidence="9">
    <location>
        <position position="278"/>
    </location>
</feature>
<dbReference type="GO" id="GO:0051287">
    <property type="term" value="F:NAD binding"/>
    <property type="evidence" value="ECO:0007669"/>
    <property type="project" value="InterPro"/>
</dbReference>
<feature type="binding site" evidence="10">
    <location>
        <begin position="267"/>
        <end position="271"/>
    </location>
    <ligand>
        <name>substrate</name>
    </ligand>
</feature>
<gene>
    <name evidence="13" type="ORF">BECKDK2373B_GA0170837_11344</name>
</gene>
<dbReference type="InterPro" id="IPR008927">
    <property type="entry name" value="6-PGluconate_DH-like_C_sf"/>
</dbReference>
<evidence type="ECO:0000256" key="2">
    <source>
        <dbReference type="ARBA" id="ARBA00006601"/>
    </source>
</evidence>
<evidence type="ECO:0000256" key="8">
    <source>
        <dbReference type="PIRNR" id="PIRNR000124"/>
    </source>
</evidence>
<evidence type="ECO:0000256" key="7">
    <source>
        <dbReference type="ARBA" id="ARBA00047473"/>
    </source>
</evidence>
<dbReference type="Gene3D" id="3.40.50.720">
    <property type="entry name" value="NAD(P)-binding Rossmann-like Domain"/>
    <property type="match status" value="2"/>
</dbReference>
<dbReference type="Pfam" id="PF03720">
    <property type="entry name" value="UDPG_MGDP_dh_C"/>
    <property type="match status" value="1"/>
</dbReference>
<feature type="domain" description="UDP-glucose/GDP-mannose dehydrogenase C-terminal" evidence="12">
    <location>
        <begin position="331"/>
        <end position="426"/>
    </location>
</feature>
<feature type="binding site" evidence="11">
    <location>
        <position position="86"/>
    </location>
    <ligand>
        <name>NAD(+)</name>
        <dbReference type="ChEBI" id="CHEBI:57540"/>
    </ligand>
</feature>
<dbReference type="InterPro" id="IPR014027">
    <property type="entry name" value="UDP-Glc/GDP-Man_DH_C"/>
</dbReference>
<sequence length="446" mass="48857">MKVSVIGTGYVGLVSGVCLAAKGHSVTCVDIREEIVRGIAEGKPHIHEKGLPELLRQVLDAGRFKTSKAELKTLTGSRIIMLAVDTPSNGGKIDLRQIEQATHYIGSYLRTTDESPSIVVKSTVIPGTTDTFVRKLIEETSGKKLGQFGLGMNPEFLREGMAVDDFMRPDRIILGHEDTETLRRLKELYRPWSCEMLAVTSREAEFVKYANNCLLATQISAVNELANIAAGIGNIDMVEVLKGVHLDRRWSPSLADGNRVRPGILDYLWPGCGFGGSCFPKDIQALRAKAAEVGVQADLLAAVFEINTRQRLRIVAILKEKLGALKGKKILVLGLAFKPGTDDIRESPGIEITNRLIVEGARLLVHDPVVEESAVNIALKCELVRDWQEAVATSDATVLITPWPEYNKLKQLAAEGKMKGKIFMDSRCHFLASDFPGVSYCSVGHI</sequence>
<evidence type="ECO:0000256" key="6">
    <source>
        <dbReference type="ARBA" id="ARBA00023027"/>
    </source>
</evidence>
<dbReference type="SUPFAM" id="SSF48179">
    <property type="entry name" value="6-phosphogluconate dehydrogenase C-terminal domain-like"/>
    <property type="match status" value="1"/>
</dbReference>
<evidence type="ECO:0000256" key="11">
    <source>
        <dbReference type="PIRSR" id="PIRSR500134-3"/>
    </source>
</evidence>
<dbReference type="UniPathway" id="UPA00038">
    <property type="reaction ID" value="UER00491"/>
</dbReference>
<name>A0A450TBJ0_9GAMM</name>
<dbReference type="InterPro" id="IPR036291">
    <property type="entry name" value="NAD(P)-bd_dom_sf"/>
</dbReference>
<comment type="similarity">
    <text evidence="2 8">Belongs to the UDP-glucose/GDP-mannose dehydrogenase family.</text>
</comment>
<dbReference type="EMBL" id="CAADEX010000134">
    <property type="protein sequence ID" value="VFJ64177.1"/>
    <property type="molecule type" value="Genomic_DNA"/>
</dbReference>
<dbReference type="GO" id="GO:0003979">
    <property type="term" value="F:UDP-glucose 6-dehydrogenase activity"/>
    <property type="evidence" value="ECO:0007669"/>
    <property type="project" value="UniProtKB-EC"/>
</dbReference>
<feature type="binding site" evidence="10">
    <location>
        <position position="208"/>
    </location>
    <ligand>
        <name>substrate</name>
    </ligand>
</feature>
<proteinExistence type="inferred from homology"/>
<dbReference type="InterPro" id="IPR001732">
    <property type="entry name" value="UDP-Glc/GDP-Man_DH_N"/>
</dbReference>
<evidence type="ECO:0000256" key="1">
    <source>
        <dbReference type="ARBA" id="ARBA00004701"/>
    </source>
</evidence>
<evidence type="ECO:0000256" key="3">
    <source>
        <dbReference type="ARBA" id="ARBA00012954"/>
    </source>
</evidence>
<keyword evidence="6 8" id="KW-0520">NAD</keyword>
<reference evidence="13" key="1">
    <citation type="submission" date="2019-02" db="EMBL/GenBank/DDBJ databases">
        <authorList>
            <person name="Gruber-Vodicka R. H."/>
            <person name="Seah K. B. B."/>
        </authorList>
    </citation>
    <scope>NUCLEOTIDE SEQUENCE</scope>
    <source>
        <strain evidence="13">BECK_DK47</strain>
    </source>
</reference>
<feature type="binding site" evidence="11">
    <location>
        <position position="123"/>
    </location>
    <ligand>
        <name>NAD(+)</name>
        <dbReference type="ChEBI" id="CHEBI:57540"/>
    </ligand>
</feature>
<dbReference type="SUPFAM" id="SSF51735">
    <property type="entry name" value="NAD(P)-binding Rossmann-fold domains"/>
    <property type="match status" value="1"/>
</dbReference>
<feature type="binding site" evidence="11">
    <location>
        <position position="30"/>
    </location>
    <ligand>
        <name>NAD(+)</name>
        <dbReference type="ChEBI" id="CHEBI:57540"/>
    </ligand>
</feature>
<dbReference type="GO" id="GO:0006065">
    <property type="term" value="P:UDP-glucuronate biosynthetic process"/>
    <property type="evidence" value="ECO:0007669"/>
    <property type="project" value="UniProtKB-UniPathway"/>
</dbReference>
<dbReference type="SUPFAM" id="SSF52413">
    <property type="entry name" value="UDP-glucose/GDP-mannose dehydrogenase C-terminal domain"/>
    <property type="match status" value="1"/>
</dbReference>
<evidence type="ECO:0000259" key="12">
    <source>
        <dbReference type="SMART" id="SM00984"/>
    </source>
</evidence>
<dbReference type="SMART" id="SM00984">
    <property type="entry name" value="UDPG_MGDP_dh_C"/>
    <property type="match status" value="1"/>
</dbReference>
<protein>
    <recommendedName>
        <fullName evidence="4 8">UDP-glucose 6-dehydrogenase</fullName>
        <ecNumber evidence="3 8">1.1.1.22</ecNumber>
    </recommendedName>
</protein>
<evidence type="ECO:0000256" key="9">
    <source>
        <dbReference type="PIRSR" id="PIRSR500134-1"/>
    </source>
</evidence>
<dbReference type="PANTHER" id="PTHR43750">
    <property type="entry name" value="UDP-GLUCOSE 6-DEHYDROGENASE TUAD"/>
    <property type="match status" value="1"/>
</dbReference>